<dbReference type="PANTHER" id="PTHR24159">
    <property type="match status" value="1"/>
</dbReference>
<organism evidence="1 2">
    <name type="scientific">Tritrichomonas musculus</name>
    <dbReference type="NCBI Taxonomy" id="1915356"/>
    <lineage>
        <taxon>Eukaryota</taxon>
        <taxon>Metamonada</taxon>
        <taxon>Parabasalia</taxon>
        <taxon>Tritrichomonadida</taxon>
        <taxon>Tritrichomonadidae</taxon>
        <taxon>Tritrichomonas</taxon>
    </lineage>
</organism>
<dbReference type="InterPro" id="IPR036770">
    <property type="entry name" value="Ankyrin_rpt-contain_sf"/>
</dbReference>
<dbReference type="Proteomes" id="UP001470230">
    <property type="component" value="Unassembled WGS sequence"/>
</dbReference>
<comment type="caution">
    <text evidence="1">The sequence shown here is derived from an EMBL/GenBank/DDBJ whole genome shotgun (WGS) entry which is preliminary data.</text>
</comment>
<accession>A0ABR2GSM3</accession>
<dbReference type="SUPFAM" id="SSF48403">
    <property type="entry name" value="Ankyrin repeat"/>
    <property type="match status" value="1"/>
</dbReference>
<proteinExistence type="predicted"/>
<protein>
    <recommendedName>
        <fullName evidence="3">DUF3447 domain-containing protein</fullName>
    </recommendedName>
</protein>
<name>A0ABR2GSM3_9EUKA</name>
<gene>
    <name evidence="1" type="ORF">M9Y10_036970</name>
</gene>
<evidence type="ECO:0008006" key="3">
    <source>
        <dbReference type="Google" id="ProtNLM"/>
    </source>
</evidence>
<dbReference type="PANTHER" id="PTHR24159:SF5">
    <property type="entry name" value="ANK_REP_REGION DOMAIN-CONTAINING PROTEIN"/>
    <property type="match status" value="1"/>
</dbReference>
<reference evidence="1 2" key="1">
    <citation type="submission" date="2024-04" db="EMBL/GenBank/DDBJ databases">
        <title>Tritrichomonas musculus Genome.</title>
        <authorList>
            <person name="Alves-Ferreira E."/>
            <person name="Grigg M."/>
            <person name="Lorenzi H."/>
            <person name="Galac M."/>
        </authorList>
    </citation>
    <scope>NUCLEOTIDE SEQUENCE [LARGE SCALE GENOMIC DNA]</scope>
    <source>
        <strain evidence="1 2">EAF2021</strain>
    </source>
</reference>
<dbReference type="EMBL" id="JAPFFF010000062">
    <property type="protein sequence ID" value="KAK8836939.1"/>
    <property type="molecule type" value="Genomic_DNA"/>
</dbReference>
<sequence>MEYQEYIKQKSELYEHFLCFIDGEEQDNEHFKEIIRHIEKNEYQEKTKEFKSILYLISQISANHHRGPGFFRKIEGILSHYSEYIKRSFPKQELMKIFKKSPRILHFLFSKNIIAIDDSVVDLLLEEREHEFLVRTYGSEREPYYISAKEKHDRKMRIFRNYKYYFFKDISSNLDEETRQKIEEELMSNDENIFSDFERKCETGENDSYVSCLIRNDSVEEFVSYASQTNLRLDCRISESIFETNRFLLENGATLIEYAAFFGSIQIFNYLRMNEVALTPSLWLYSVHGNNADIIHILERNGFYLPEKACIDCLQESIKCHHNNIARYIEENLFKGSIEISQNNLRNNPVSFGFHYRNYEFILEQEEPSNFQLPLFYACLYDYYPIVELLIKMNKVDINKTIIQNSIFIKLRSTFQNQIIESHFKIKLLNSISKSNH</sequence>
<keyword evidence="2" id="KW-1185">Reference proteome</keyword>
<evidence type="ECO:0000313" key="1">
    <source>
        <dbReference type="EMBL" id="KAK8836939.1"/>
    </source>
</evidence>
<evidence type="ECO:0000313" key="2">
    <source>
        <dbReference type="Proteomes" id="UP001470230"/>
    </source>
</evidence>